<evidence type="ECO:0000259" key="4">
    <source>
        <dbReference type="Pfam" id="PF02576"/>
    </source>
</evidence>
<keyword evidence="2 3" id="KW-0690">Ribosome biogenesis</keyword>
<dbReference type="PANTHER" id="PTHR33867:SF1">
    <property type="entry name" value="RIBOSOME MATURATION FACTOR RIMP"/>
    <property type="match status" value="1"/>
</dbReference>
<evidence type="ECO:0000313" key="7">
    <source>
        <dbReference type="Proteomes" id="UP000466864"/>
    </source>
</evidence>
<feature type="domain" description="Ribosome maturation factor RimP C-terminal" evidence="5">
    <location>
        <begin position="89"/>
        <end position="155"/>
    </location>
</feature>
<dbReference type="GO" id="GO:0000028">
    <property type="term" value="P:ribosomal small subunit assembly"/>
    <property type="evidence" value="ECO:0007669"/>
    <property type="project" value="TreeGrafter"/>
</dbReference>
<name>A0A7X2P880_9FIRM</name>
<sequence length="155" mass="17749">MAKSENIERRTEELVTPILEELHMELVDVEYVKEAGTWYLRVYCDKEGGITVDDCETISRALEKKLDQEDFIPDAYILEVSSPGLGRPLKKEKDFARAVGKEVEIHTFRPVEHEKEFIGYLKAYGPDTVTIADDDGNELVLEKTNLALIRMAVRF</sequence>
<dbReference type="InterPro" id="IPR035956">
    <property type="entry name" value="RimP_N_sf"/>
</dbReference>
<feature type="domain" description="Ribosome maturation factor RimP N-terminal" evidence="4">
    <location>
        <begin position="14"/>
        <end position="85"/>
    </location>
</feature>
<keyword evidence="1 3" id="KW-0963">Cytoplasm</keyword>
<dbReference type="GO" id="GO:0006412">
    <property type="term" value="P:translation"/>
    <property type="evidence" value="ECO:0007669"/>
    <property type="project" value="TreeGrafter"/>
</dbReference>
<dbReference type="EMBL" id="VUMV01000004">
    <property type="protein sequence ID" value="MST81961.1"/>
    <property type="molecule type" value="Genomic_DNA"/>
</dbReference>
<dbReference type="Gene3D" id="2.30.30.180">
    <property type="entry name" value="Ribosome maturation factor RimP, C-terminal domain"/>
    <property type="match status" value="1"/>
</dbReference>
<organism evidence="6 7">
    <name type="scientific">Bilifractor porci</name>
    <dbReference type="NCBI Taxonomy" id="2606636"/>
    <lineage>
        <taxon>Bacteria</taxon>
        <taxon>Bacillati</taxon>
        <taxon>Bacillota</taxon>
        <taxon>Clostridia</taxon>
        <taxon>Lachnospirales</taxon>
        <taxon>Lachnospiraceae</taxon>
        <taxon>Bilifractor</taxon>
    </lineage>
</organism>
<reference evidence="6 7" key="1">
    <citation type="submission" date="2019-08" db="EMBL/GenBank/DDBJ databases">
        <title>In-depth cultivation of the pig gut microbiome towards novel bacterial diversity and tailored functional studies.</title>
        <authorList>
            <person name="Wylensek D."/>
            <person name="Hitch T.C.A."/>
            <person name="Clavel T."/>
        </authorList>
    </citation>
    <scope>NUCLEOTIDE SEQUENCE [LARGE SCALE GENOMIC DNA]</scope>
    <source>
        <strain evidence="6 7">Oil+RF-744-WCA-WT-13</strain>
    </source>
</reference>
<proteinExistence type="inferred from homology"/>
<evidence type="ECO:0000256" key="2">
    <source>
        <dbReference type="ARBA" id="ARBA00022517"/>
    </source>
</evidence>
<evidence type="ECO:0000256" key="3">
    <source>
        <dbReference type="HAMAP-Rule" id="MF_01077"/>
    </source>
</evidence>
<gene>
    <name evidence="3" type="primary">rimP</name>
    <name evidence="6" type="ORF">FYJ60_06490</name>
</gene>
<dbReference type="RefSeq" id="WP_154457877.1">
    <property type="nucleotide sequence ID" value="NZ_VUMV01000004.1"/>
</dbReference>
<comment type="similarity">
    <text evidence="3">Belongs to the RimP family.</text>
</comment>
<keyword evidence="7" id="KW-1185">Reference proteome</keyword>
<comment type="caution">
    <text evidence="6">The sequence shown here is derived from an EMBL/GenBank/DDBJ whole genome shotgun (WGS) entry which is preliminary data.</text>
</comment>
<dbReference type="GO" id="GO:0005829">
    <property type="term" value="C:cytosol"/>
    <property type="evidence" value="ECO:0007669"/>
    <property type="project" value="TreeGrafter"/>
</dbReference>
<dbReference type="Gene3D" id="3.30.300.70">
    <property type="entry name" value="RimP-like superfamily, N-terminal"/>
    <property type="match status" value="1"/>
</dbReference>
<comment type="subcellular location">
    <subcellularLocation>
        <location evidence="3">Cytoplasm</location>
    </subcellularLocation>
</comment>
<dbReference type="InterPro" id="IPR028998">
    <property type="entry name" value="RimP_C"/>
</dbReference>
<evidence type="ECO:0000259" key="5">
    <source>
        <dbReference type="Pfam" id="PF17384"/>
    </source>
</evidence>
<accession>A0A7X2P880</accession>
<protein>
    <recommendedName>
        <fullName evidence="3">Ribosome maturation factor RimP</fullName>
    </recommendedName>
</protein>
<dbReference type="InterPro" id="IPR003728">
    <property type="entry name" value="Ribosome_maturation_RimP"/>
</dbReference>
<dbReference type="InterPro" id="IPR036847">
    <property type="entry name" value="RimP_C_sf"/>
</dbReference>
<dbReference type="HAMAP" id="MF_01077">
    <property type="entry name" value="RimP"/>
    <property type="match status" value="1"/>
</dbReference>
<dbReference type="AlphaFoldDB" id="A0A7X2P880"/>
<dbReference type="PANTHER" id="PTHR33867">
    <property type="entry name" value="RIBOSOME MATURATION FACTOR RIMP"/>
    <property type="match status" value="1"/>
</dbReference>
<evidence type="ECO:0000313" key="6">
    <source>
        <dbReference type="EMBL" id="MST81961.1"/>
    </source>
</evidence>
<comment type="function">
    <text evidence="3">Required for maturation of 30S ribosomal subunits.</text>
</comment>
<dbReference type="SUPFAM" id="SSF74942">
    <property type="entry name" value="YhbC-like, C-terminal domain"/>
    <property type="match status" value="1"/>
</dbReference>
<dbReference type="CDD" id="cd01734">
    <property type="entry name" value="YlxS_C"/>
    <property type="match status" value="1"/>
</dbReference>
<dbReference type="Proteomes" id="UP000466864">
    <property type="component" value="Unassembled WGS sequence"/>
</dbReference>
<dbReference type="SUPFAM" id="SSF75420">
    <property type="entry name" value="YhbC-like, N-terminal domain"/>
    <property type="match status" value="1"/>
</dbReference>
<dbReference type="FunFam" id="3.30.300.70:FF:000001">
    <property type="entry name" value="Ribosome maturation factor RimP"/>
    <property type="match status" value="1"/>
</dbReference>
<dbReference type="InterPro" id="IPR028989">
    <property type="entry name" value="RimP_N"/>
</dbReference>
<dbReference type="Pfam" id="PF17384">
    <property type="entry name" value="DUF150_C"/>
    <property type="match status" value="1"/>
</dbReference>
<evidence type="ECO:0000256" key="1">
    <source>
        <dbReference type="ARBA" id="ARBA00022490"/>
    </source>
</evidence>
<dbReference type="Pfam" id="PF02576">
    <property type="entry name" value="RimP_N"/>
    <property type="match status" value="1"/>
</dbReference>